<keyword evidence="1" id="KW-0812">Transmembrane</keyword>
<dbReference type="Proteomes" id="UP000607559">
    <property type="component" value="Unassembled WGS sequence"/>
</dbReference>
<keyword evidence="3" id="KW-1185">Reference proteome</keyword>
<evidence type="ECO:0000313" key="3">
    <source>
        <dbReference type="Proteomes" id="UP000607559"/>
    </source>
</evidence>
<evidence type="ECO:0000256" key="1">
    <source>
        <dbReference type="SAM" id="Phobius"/>
    </source>
</evidence>
<evidence type="ECO:0000313" key="2">
    <source>
        <dbReference type="EMBL" id="GGA94438.1"/>
    </source>
</evidence>
<keyword evidence="1" id="KW-0472">Membrane</keyword>
<dbReference type="RefSeq" id="WP_188930640.1">
    <property type="nucleotide sequence ID" value="NZ_BMJC01000002.1"/>
</dbReference>
<feature type="transmembrane region" description="Helical" evidence="1">
    <location>
        <begin position="12"/>
        <end position="31"/>
    </location>
</feature>
<dbReference type="AlphaFoldDB" id="A0A8J2XSD7"/>
<organism evidence="2 3">
    <name type="scientific">Puia dinghuensis</name>
    <dbReference type="NCBI Taxonomy" id="1792502"/>
    <lineage>
        <taxon>Bacteria</taxon>
        <taxon>Pseudomonadati</taxon>
        <taxon>Bacteroidota</taxon>
        <taxon>Chitinophagia</taxon>
        <taxon>Chitinophagales</taxon>
        <taxon>Chitinophagaceae</taxon>
        <taxon>Puia</taxon>
    </lineage>
</organism>
<dbReference type="EMBL" id="BMJC01000002">
    <property type="protein sequence ID" value="GGA94438.1"/>
    <property type="molecule type" value="Genomic_DNA"/>
</dbReference>
<sequence length="158" mass="18067">MNLNKYYRQAALIPSLLIIAGFILFTIYDLFIGAGKDYKSEWLNADSVDIYVVGLIIIHCVFVCLLCCTIFFNRSPKVRASPILSGLSWFALPMLYLCYLLYVLVRSIYFGIDVEATCLFILALTLPYLFSLVFTYIRFRTTIVSHPNRKAPNPTTTH</sequence>
<comment type="caution">
    <text evidence="2">The sequence shown here is derived from an EMBL/GenBank/DDBJ whole genome shotgun (WGS) entry which is preliminary data.</text>
</comment>
<reference evidence="2" key="2">
    <citation type="submission" date="2020-09" db="EMBL/GenBank/DDBJ databases">
        <authorList>
            <person name="Sun Q."/>
            <person name="Zhou Y."/>
        </authorList>
    </citation>
    <scope>NUCLEOTIDE SEQUENCE</scope>
    <source>
        <strain evidence="2">CGMCC 1.15448</strain>
    </source>
</reference>
<name>A0A8J2XSD7_9BACT</name>
<keyword evidence="1" id="KW-1133">Transmembrane helix</keyword>
<gene>
    <name evidence="2" type="ORF">GCM10011511_17160</name>
</gene>
<feature type="transmembrane region" description="Helical" evidence="1">
    <location>
        <begin position="51"/>
        <end position="72"/>
    </location>
</feature>
<reference evidence="2" key="1">
    <citation type="journal article" date="2014" name="Int. J. Syst. Evol. Microbiol.">
        <title>Complete genome sequence of Corynebacterium casei LMG S-19264T (=DSM 44701T), isolated from a smear-ripened cheese.</title>
        <authorList>
            <consortium name="US DOE Joint Genome Institute (JGI-PGF)"/>
            <person name="Walter F."/>
            <person name="Albersmeier A."/>
            <person name="Kalinowski J."/>
            <person name="Ruckert C."/>
        </authorList>
    </citation>
    <scope>NUCLEOTIDE SEQUENCE</scope>
    <source>
        <strain evidence="2">CGMCC 1.15448</strain>
    </source>
</reference>
<accession>A0A8J2XSD7</accession>
<feature type="transmembrane region" description="Helical" evidence="1">
    <location>
        <begin position="108"/>
        <end position="130"/>
    </location>
</feature>
<feature type="transmembrane region" description="Helical" evidence="1">
    <location>
        <begin position="84"/>
        <end position="102"/>
    </location>
</feature>
<protein>
    <submittedName>
        <fullName evidence="2">Uncharacterized protein</fullName>
    </submittedName>
</protein>
<proteinExistence type="predicted"/>